<reference evidence="6" key="1">
    <citation type="journal article" date="2021" name="PeerJ">
        <title>Extensive microbial diversity within the chicken gut microbiome revealed by metagenomics and culture.</title>
        <authorList>
            <person name="Gilroy R."/>
            <person name="Ravi A."/>
            <person name="Getino M."/>
            <person name="Pursley I."/>
            <person name="Horton D.L."/>
            <person name="Alikhan N.F."/>
            <person name="Baker D."/>
            <person name="Gharbi K."/>
            <person name="Hall N."/>
            <person name="Watson M."/>
            <person name="Adriaenssens E.M."/>
            <person name="Foster-Nyarko E."/>
            <person name="Jarju S."/>
            <person name="Secka A."/>
            <person name="Antonio M."/>
            <person name="Oren A."/>
            <person name="Chaudhuri R.R."/>
            <person name="La Ragione R."/>
            <person name="Hildebrand F."/>
            <person name="Pallen M.J."/>
        </authorList>
    </citation>
    <scope>NUCLEOTIDE SEQUENCE</scope>
    <source>
        <strain evidence="6">CHK195-6426</strain>
    </source>
</reference>
<dbReference type="EMBL" id="DXGH01000072">
    <property type="protein sequence ID" value="HIW82414.1"/>
    <property type="molecule type" value="Genomic_DNA"/>
</dbReference>
<keyword evidence="3" id="KW-0560">Oxidoreductase</keyword>
<gene>
    <name evidence="6" type="ORF">H9742_13010</name>
</gene>
<dbReference type="GO" id="GO:0046872">
    <property type="term" value="F:metal ion binding"/>
    <property type="evidence" value="ECO:0007669"/>
    <property type="project" value="UniProtKB-KW"/>
</dbReference>
<dbReference type="SUPFAM" id="SSF51905">
    <property type="entry name" value="FAD/NAD(P)-binding domain"/>
    <property type="match status" value="1"/>
</dbReference>
<evidence type="ECO:0000256" key="3">
    <source>
        <dbReference type="ARBA" id="ARBA00023002"/>
    </source>
</evidence>
<keyword evidence="4" id="KW-0408">Iron</keyword>
<proteinExistence type="predicted"/>
<evidence type="ECO:0000256" key="5">
    <source>
        <dbReference type="ARBA" id="ARBA00023014"/>
    </source>
</evidence>
<dbReference type="AlphaFoldDB" id="A0A9D1R6Y8"/>
<reference evidence="6" key="2">
    <citation type="submission" date="2021-04" db="EMBL/GenBank/DDBJ databases">
        <authorList>
            <person name="Gilroy R."/>
        </authorList>
    </citation>
    <scope>NUCLEOTIDE SEQUENCE</scope>
    <source>
        <strain evidence="6">CHK195-6426</strain>
    </source>
</reference>
<evidence type="ECO:0000256" key="1">
    <source>
        <dbReference type="ARBA" id="ARBA00022485"/>
    </source>
</evidence>
<sequence length="517" mass="57234">MGEKIIETDVLVCGGGCSGCGAAWGAGRTGAKVILLERNGFLGGIASSSMISNLYNHFITRDGRMVMKGAPLEWMERMEKRGAATSKWRYPDGRLVHDPEQMKVVFDEMMEDAGVEVLFHTMALKPLVEDGKITGVWVNTPDGKALIRAKQVVDTTGECDMAWKAGAPTRYACGMATLTFKFANVRLEELYEHFKKHPETFPIGIDAMKDFKEFEEEWLNRDVLYFPHSGGEDWDLFQDAIKEGRFQKEIGDIFSMDSCCIIGMKGSDTAVINSQMWRIRSLDPFVLSDAEERAHEAVYYVADFMIKNIPGFEHAYVAQVSDELAIRVSRGIESDVTFDKDEQKKTGKIHSDDPTANGTDIEYNILRNLTGDEKYAKSKDFEEEDIYQQDVIACRPRQMNFKLTGEFVSNATVDIPFGVMLPEGVDNLLVASGKSVSAVPQTMLRYQSAGMSLGQAAGAAAGLAAKEGVTVRELAARDMKGIQEELLSQNVYLGTEERLKELGLAEKKKGPAEGSPV</sequence>
<dbReference type="RefSeq" id="WP_318703060.1">
    <property type="nucleotide sequence ID" value="NZ_CALWMU010000004.1"/>
</dbReference>
<evidence type="ECO:0000313" key="7">
    <source>
        <dbReference type="Proteomes" id="UP000824265"/>
    </source>
</evidence>
<keyword evidence="5" id="KW-0411">Iron-sulfur</keyword>
<accession>A0A9D1R6Y8</accession>
<dbReference type="GO" id="GO:0016491">
    <property type="term" value="F:oxidoreductase activity"/>
    <property type="evidence" value="ECO:0007669"/>
    <property type="project" value="UniProtKB-KW"/>
</dbReference>
<evidence type="ECO:0000256" key="4">
    <source>
        <dbReference type="ARBA" id="ARBA00023004"/>
    </source>
</evidence>
<evidence type="ECO:0000313" key="6">
    <source>
        <dbReference type="EMBL" id="HIW82414.1"/>
    </source>
</evidence>
<dbReference type="PANTHER" id="PTHR43498">
    <property type="entry name" value="FERREDOXIN:COB-COM HETERODISULFIDE REDUCTASE SUBUNIT A"/>
    <property type="match status" value="1"/>
</dbReference>
<dbReference type="Gene3D" id="3.50.50.60">
    <property type="entry name" value="FAD/NAD(P)-binding domain"/>
    <property type="match status" value="1"/>
</dbReference>
<dbReference type="Proteomes" id="UP000824265">
    <property type="component" value="Unassembled WGS sequence"/>
</dbReference>
<keyword evidence="2" id="KW-0479">Metal-binding</keyword>
<comment type="caution">
    <text evidence="6">The sequence shown here is derived from an EMBL/GenBank/DDBJ whole genome shotgun (WGS) entry which is preliminary data.</text>
</comment>
<dbReference type="InterPro" id="IPR039650">
    <property type="entry name" value="HdrA-like"/>
</dbReference>
<dbReference type="Pfam" id="PF12831">
    <property type="entry name" value="FAD_oxidored"/>
    <property type="match status" value="1"/>
</dbReference>
<organism evidence="6 7">
    <name type="scientific">Candidatus Acetatifactor stercoripullorum</name>
    <dbReference type="NCBI Taxonomy" id="2838414"/>
    <lineage>
        <taxon>Bacteria</taxon>
        <taxon>Bacillati</taxon>
        <taxon>Bacillota</taxon>
        <taxon>Clostridia</taxon>
        <taxon>Lachnospirales</taxon>
        <taxon>Lachnospiraceae</taxon>
        <taxon>Acetatifactor</taxon>
    </lineage>
</organism>
<name>A0A9D1R6Y8_9FIRM</name>
<dbReference type="PANTHER" id="PTHR43498:SF1">
    <property type="entry name" value="COB--COM HETERODISULFIDE REDUCTASE IRON-SULFUR SUBUNIT A"/>
    <property type="match status" value="1"/>
</dbReference>
<protein>
    <submittedName>
        <fullName evidence="6">FAD-dependent oxidoreductase</fullName>
    </submittedName>
</protein>
<dbReference type="GO" id="GO:0051539">
    <property type="term" value="F:4 iron, 4 sulfur cluster binding"/>
    <property type="evidence" value="ECO:0007669"/>
    <property type="project" value="UniProtKB-KW"/>
</dbReference>
<evidence type="ECO:0000256" key="2">
    <source>
        <dbReference type="ARBA" id="ARBA00022723"/>
    </source>
</evidence>
<dbReference type="InterPro" id="IPR036188">
    <property type="entry name" value="FAD/NAD-bd_sf"/>
</dbReference>
<keyword evidence="1" id="KW-0004">4Fe-4S</keyword>